<dbReference type="EMBL" id="LQYN01000011">
    <property type="protein sequence ID" value="KYD10748.1"/>
    <property type="molecule type" value="Genomic_DNA"/>
</dbReference>
<dbReference type="AlphaFoldDB" id="A0A150LEI7"/>
<dbReference type="Proteomes" id="UP000075666">
    <property type="component" value="Unassembled WGS sequence"/>
</dbReference>
<dbReference type="Pfam" id="PF12732">
    <property type="entry name" value="YtxH"/>
    <property type="match status" value="1"/>
</dbReference>
<dbReference type="RefSeq" id="WP_066226833.1">
    <property type="nucleotide sequence ID" value="NZ_CP066701.1"/>
</dbReference>
<feature type="compositionally biased region" description="Acidic residues" evidence="1">
    <location>
        <begin position="115"/>
        <end position="129"/>
    </location>
</feature>
<proteinExistence type="predicted"/>
<keyword evidence="2" id="KW-0472">Membrane</keyword>
<accession>A0A150LEI7</accession>
<evidence type="ECO:0000256" key="1">
    <source>
        <dbReference type="SAM" id="MobiDB-lite"/>
    </source>
</evidence>
<feature type="region of interest" description="Disordered" evidence="1">
    <location>
        <begin position="107"/>
        <end position="129"/>
    </location>
</feature>
<feature type="transmembrane region" description="Helical" evidence="2">
    <location>
        <begin position="20"/>
        <end position="39"/>
    </location>
</feature>
<keyword evidence="2" id="KW-1133">Transmembrane helix</keyword>
<evidence type="ECO:0000256" key="2">
    <source>
        <dbReference type="SAM" id="Phobius"/>
    </source>
</evidence>
<dbReference type="KEGG" id="hspo:JGZ69_14645"/>
<sequence>MANNEVKQLEEQYEGKSKDFIIGAIIGGAVGALTALLLAPKSGKELRNDLADQVETIKGKTDHLRIAVTQKGNDLAAATKEKTIQLKDLAVDKGSQLVGTVKDKAEKLQNKVENEEKEEKDESYDEEFI</sequence>
<dbReference type="STRING" id="46224.B4102_1533"/>
<keyword evidence="2" id="KW-0812">Transmembrane</keyword>
<evidence type="ECO:0000313" key="5">
    <source>
        <dbReference type="Proteomes" id="UP000075666"/>
    </source>
</evidence>
<dbReference type="InterPro" id="IPR024623">
    <property type="entry name" value="YtxH"/>
</dbReference>
<dbReference type="PANTHER" id="PTHR35792">
    <property type="entry name" value="GENERAL STRESS PROTEIN"/>
    <property type="match status" value="1"/>
</dbReference>
<keyword evidence="5" id="KW-1185">Reference proteome</keyword>
<dbReference type="EMBL" id="CP066701">
    <property type="protein sequence ID" value="QQX24053.1"/>
    <property type="molecule type" value="Genomic_DNA"/>
</dbReference>
<dbReference type="OrthoDB" id="9810874at2"/>
<reference evidence="3 5" key="1">
    <citation type="submission" date="2016-01" db="EMBL/GenBank/DDBJ databases">
        <title>Genome Sequences of Twelve Sporeforming Bacillus Species Isolated from Foods.</title>
        <authorList>
            <person name="Berendsen E.M."/>
            <person name="Wells-Bennik M.H."/>
            <person name="Krawcyk A.O."/>
            <person name="De Jong A."/>
            <person name="Holsappel S."/>
            <person name="Eijlander R.T."/>
            <person name="Kuipers O.P."/>
        </authorList>
    </citation>
    <scope>NUCLEOTIDE SEQUENCE [LARGE SCALE GENOMIC DNA]</scope>
    <source>
        <strain evidence="3 5">B4102</strain>
    </source>
</reference>
<gene>
    <name evidence="3" type="ORF">B4102_1533</name>
    <name evidence="4" type="ORF">JGZ69_14645</name>
</gene>
<dbReference type="PATRIC" id="fig|46224.3.peg.591"/>
<dbReference type="PANTHER" id="PTHR35792:SF1">
    <property type="entry name" value="SLL0268 PROTEIN"/>
    <property type="match status" value="1"/>
</dbReference>
<organism evidence="3 5">
    <name type="scientific">Heyndrickxia sporothermodurans</name>
    <dbReference type="NCBI Taxonomy" id="46224"/>
    <lineage>
        <taxon>Bacteria</taxon>
        <taxon>Bacillati</taxon>
        <taxon>Bacillota</taxon>
        <taxon>Bacilli</taxon>
        <taxon>Bacillales</taxon>
        <taxon>Bacillaceae</taxon>
        <taxon>Heyndrickxia</taxon>
    </lineage>
</organism>
<dbReference type="Proteomes" id="UP000595512">
    <property type="component" value="Chromosome"/>
</dbReference>
<reference evidence="4 6" key="2">
    <citation type="submission" date="2020-12" db="EMBL/GenBank/DDBJ databases">
        <title>Taxonomic evaluation of the Bacillus sporothermodurans group of bacteria based on whole genome sequences.</title>
        <authorList>
            <person name="Fiedler G."/>
            <person name="Herbstmann A.-D."/>
            <person name="Doll E."/>
            <person name="Wenning M."/>
            <person name="Brinks E."/>
            <person name="Kabisch J."/>
            <person name="Breitenwieser F."/>
            <person name="Lappann M."/>
            <person name="Boehnlein C."/>
            <person name="Franz C."/>
        </authorList>
    </citation>
    <scope>NUCLEOTIDE SEQUENCE [LARGE SCALE GENOMIC DNA]</scope>
    <source>
        <strain evidence="4 6">DSM 10599</strain>
    </source>
</reference>
<evidence type="ECO:0000313" key="3">
    <source>
        <dbReference type="EMBL" id="KYD10748.1"/>
    </source>
</evidence>
<protein>
    <submittedName>
        <fullName evidence="4">YtxH domain-containing protein</fullName>
    </submittedName>
</protein>
<dbReference type="InterPro" id="IPR052928">
    <property type="entry name" value="Desiccation-related_membrane"/>
</dbReference>
<evidence type="ECO:0000313" key="4">
    <source>
        <dbReference type="EMBL" id="QQX24053.1"/>
    </source>
</evidence>
<evidence type="ECO:0000313" key="6">
    <source>
        <dbReference type="Proteomes" id="UP000595512"/>
    </source>
</evidence>
<name>A0A150LEI7_9BACI</name>